<protein>
    <submittedName>
        <fullName evidence="2">Uncharacterized protein</fullName>
    </submittedName>
</protein>
<name>A0A2P6P0Y7_ROSCH</name>
<geneLocation type="mitochondrion" evidence="2"/>
<feature type="region of interest" description="Disordered" evidence="1">
    <location>
        <begin position="237"/>
        <end position="258"/>
    </location>
</feature>
<reference evidence="2 3" key="1">
    <citation type="journal article" date="2018" name="Nat. Genet.">
        <title>The Rosa genome provides new insights in the design of modern roses.</title>
        <authorList>
            <person name="Bendahmane M."/>
        </authorList>
    </citation>
    <scope>NUCLEOTIDE SEQUENCE [LARGE SCALE GENOMIC DNA]</scope>
    <source>
        <strain evidence="3">cv. Old Blush</strain>
    </source>
</reference>
<proteinExistence type="predicted"/>
<dbReference type="Gramene" id="PRQ15602">
    <property type="protein sequence ID" value="PRQ15602"/>
    <property type="gene ID" value="RchiOBHm_MTg0498271"/>
</dbReference>
<dbReference type="AlphaFoldDB" id="A0A2P6P0Y7"/>
<evidence type="ECO:0000313" key="3">
    <source>
        <dbReference type="Proteomes" id="UP000238479"/>
    </source>
</evidence>
<organism evidence="2 3">
    <name type="scientific">Rosa chinensis</name>
    <name type="common">China rose</name>
    <dbReference type="NCBI Taxonomy" id="74649"/>
    <lineage>
        <taxon>Eukaryota</taxon>
        <taxon>Viridiplantae</taxon>
        <taxon>Streptophyta</taxon>
        <taxon>Embryophyta</taxon>
        <taxon>Tracheophyta</taxon>
        <taxon>Spermatophyta</taxon>
        <taxon>Magnoliopsida</taxon>
        <taxon>eudicotyledons</taxon>
        <taxon>Gunneridae</taxon>
        <taxon>Pentapetalae</taxon>
        <taxon>rosids</taxon>
        <taxon>fabids</taxon>
        <taxon>Rosales</taxon>
        <taxon>Rosaceae</taxon>
        <taxon>Rosoideae</taxon>
        <taxon>Rosoideae incertae sedis</taxon>
        <taxon>Rosa</taxon>
    </lineage>
</organism>
<keyword evidence="3" id="KW-1185">Reference proteome</keyword>
<evidence type="ECO:0000256" key="1">
    <source>
        <dbReference type="SAM" id="MobiDB-lite"/>
    </source>
</evidence>
<dbReference type="EMBL" id="PDCK01000047">
    <property type="protein sequence ID" value="PRQ15602.1"/>
    <property type="molecule type" value="Genomic_DNA"/>
</dbReference>
<evidence type="ECO:0000313" key="2">
    <source>
        <dbReference type="EMBL" id="PRQ15602.1"/>
    </source>
</evidence>
<accession>A0A2P6P0Y7</accession>
<keyword evidence="2" id="KW-0496">Mitochondrion</keyword>
<gene>
    <name evidence="2" type="ORF">RchiOBHm_MTg0498271</name>
</gene>
<dbReference type="Proteomes" id="UP000238479">
    <property type="component" value="Mitochondrion MT"/>
</dbReference>
<comment type="caution">
    <text evidence="2">The sequence shown here is derived from an EMBL/GenBank/DDBJ whole genome shotgun (WGS) entry which is preliminary data.</text>
</comment>
<sequence length="258" mass="28177">MILEKWQRNVLKGMESVSIGAQPPFLLCDLITSIQAQTNFFLSGGAVIYLDQFPEALEIQTGSENHRSFGPFVSPTKKSSLMISHSFPAEPPLFAIRSTTSAFPFYNTPRRPHCSSKCATPYEDLLPFCPLSVHAVLKAEEEGWAAVPVLFRCTRFISPTHKEGRGGKEAALASVRPIIPLASCIHAFRLTATRGCSCRYVSLSGSLAPPVISFYDMLLSSPYSICHLVISASLRGSTSERNGGLHSVTPRSPSERSE</sequence>